<dbReference type="Proteomes" id="UP000281406">
    <property type="component" value="Unassembled WGS sequence"/>
</dbReference>
<protein>
    <submittedName>
        <fullName evidence="5">GTPase IMAP family member 4</fullName>
    </submittedName>
</protein>
<organism evidence="5 6">
    <name type="scientific">Anabarilius grahami</name>
    <name type="common">Kanglang fish</name>
    <name type="synonym">Barilius grahami</name>
    <dbReference type="NCBI Taxonomy" id="495550"/>
    <lineage>
        <taxon>Eukaryota</taxon>
        <taxon>Metazoa</taxon>
        <taxon>Chordata</taxon>
        <taxon>Craniata</taxon>
        <taxon>Vertebrata</taxon>
        <taxon>Euteleostomi</taxon>
        <taxon>Actinopterygii</taxon>
        <taxon>Neopterygii</taxon>
        <taxon>Teleostei</taxon>
        <taxon>Ostariophysi</taxon>
        <taxon>Cypriniformes</taxon>
        <taxon>Xenocyprididae</taxon>
        <taxon>Xenocypridinae</taxon>
        <taxon>Xenocypridinae incertae sedis</taxon>
        <taxon>Anabarilius</taxon>
    </lineage>
</organism>
<dbReference type="Gene3D" id="3.40.50.300">
    <property type="entry name" value="P-loop containing nucleotide triphosphate hydrolases"/>
    <property type="match status" value="1"/>
</dbReference>
<dbReference type="InterPro" id="IPR027417">
    <property type="entry name" value="P-loop_NTPase"/>
</dbReference>
<keyword evidence="6" id="KW-1185">Reference proteome</keyword>
<dbReference type="PANTHER" id="PTHR10903:SF184">
    <property type="entry name" value="GTP-BINDING PROTEIN A"/>
    <property type="match status" value="1"/>
</dbReference>
<keyword evidence="2" id="KW-0547">Nucleotide-binding</keyword>
<evidence type="ECO:0000259" key="4">
    <source>
        <dbReference type="Pfam" id="PF04548"/>
    </source>
</evidence>
<dbReference type="AlphaFoldDB" id="A0A3N0XDG9"/>
<evidence type="ECO:0000256" key="2">
    <source>
        <dbReference type="ARBA" id="ARBA00022741"/>
    </source>
</evidence>
<comment type="similarity">
    <text evidence="1">Belongs to the TRAFAC class TrmE-Era-EngA-EngB-Septin-like GTPase superfamily. AIG1/Toc34/Toc159-like paraseptin GTPase family. IAN subfamily.</text>
</comment>
<dbReference type="InterPro" id="IPR045058">
    <property type="entry name" value="GIMA/IAN/Toc"/>
</dbReference>
<dbReference type="OrthoDB" id="8954335at2759"/>
<keyword evidence="3" id="KW-0342">GTP-binding</keyword>
<dbReference type="Pfam" id="PF04548">
    <property type="entry name" value="AIG1"/>
    <property type="match status" value="1"/>
</dbReference>
<accession>A0A3N0XDG9</accession>
<evidence type="ECO:0000313" key="6">
    <source>
        <dbReference type="Proteomes" id="UP000281406"/>
    </source>
</evidence>
<comment type="caution">
    <text evidence="5">The sequence shown here is derived from an EMBL/GenBank/DDBJ whole genome shotgun (WGS) entry which is preliminary data.</text>
</comment>
<dbReference type="EMBL" id="RJVU01080352">
    <property type="protein sequence ID" value="ROI15145.1"/>
    <property type="molecule type" value="Genomic_DNA"/>
</dbReference>
<evidence type="ECO:0000256" key="1">
    <source>
        <dbReference type="ARBA" id="ARBA00008535"/>
    </source>
</evidence>
<dbReference type="SUPFAM" id="SSF52540">
    <property type="entry name" value="P-loop containing nucleoside triphosphate hydrolases"/>
    <property type="match status" value="1"/>
</dbReference>
<dbReference type="InterPro" id="IPR006703">
    <property type="entry name" value="G_AIG1"/>
</dbReference>
<name>A0A3N0XDG9_ANAGA</name>
<dbReference type="PANTHER" id="PTHR10903">
    <property type="entry name" value="GTPASE, IMAP FAMILY MEMBER-RELATED"/>
    <property type="match status" value="1"/>
</dbReference>
<reference evidence="5 6" key="1">
    <citation type="submission" date="2018-10" db="EMBL/GenBank/DDBJ databases">
        <title>Genome assembly for a Yunnan-Guizhou Plateau 3E fish, Anabarilius grahami (Regan), and its evolutionary and genetic applications.</title>
        <authorList>
            <person name="Jiang W."/>
        </authorList>
    </citation>
    <scope>NUCLEOTIDE SEQUENCE [LARGE SCALE GENOMIC DNA]</scope>
    <source>
        <strain evidence="5">AG-KIZ</strain>
        <tissue evidence="5">Muscle</tissue>
    </source>
</reference>
<evidence type="ECO:0000256" key="3">
    <source>
        <dbReference type="ARBA" id="ARBA00023134"/>
    </source>
</evidence>
<feature type="domain" description="AIG1-type G" evidence="4">
    <location>
        <begin position="34"/>
        <end position="137"/>
    </location>
</feature>
<dbReference type="GO" id="GO:0005525">
    <property type="term" value="F:GTP binding"/>
    <property type="evidence" value="ECO:0007669"/>
    <property type="project" value="UniProtKB-KW"/>
</dbReference>
<proteinExistence type="inferred from homology"/>
<sequence>MILLYLKVMSSRKSSNASTCLVLGRMFFSWCCPFFTNEEINTVMNILKEFGDEVTKYMIVLFTKEDDLEDIEDCLKEVHPNLKTIIQIYRQRYHVFNNRDNKNDHQVSSLLKKINEMVERNEGKCYTTAMYQKVKDRRSG</sequence>
<gene>
    <name evidence="5" type="ORF">DPX16_16991</name>
</gene>
<evidence type="ECO:0000313" key="5">
    <source>
        <dbReference type="EMBL" id="ROI15145.1"/>
    </source>
</evidence>